<dbReference type="STRING" id="1837282.A6F49_14680"/>
<name>A0A1B7LXQ7_9MICC</name>
<organism evidence="1 2">
    <name type="scientific">Enteractinococcus helveticum</name>
    <dbReference type="NCBI Taxonomy" id="1837282"/>
    <lineage>
        <taxon>Bacteria</taxon>
        <taxon>Bacillati</taxon>
        <taxon>Actinomycetota</taxon>
        <taxon>Actinomycetes</taxon>
        <taxon>Micrococcales</taxon>
        <taxon>Micrococcaceae</taxon>
    </lineage>
</organism>
<proteinExistence type="predicted"/>
<gene>
    <name evidence="1" type="ORF">A6F49_14680</name>
</gene>
<evidence type="ECO:0000313" key="2">
    <source>
        <dbReference type="Proteomes" id="UP000078292"/>
    </source>
</evidence>
<evidence type="ECO:0000313" key="1">
    <source>
        <dbReference type="EMBL" id="OAV59978.1"/>
    </source>
</evidence>
<comment type="caution">
    <text evidence="1">The sequence shown here is derived from an EMBL/GenBank/DDBJ whole genome shotgun (WGS) entry which is preliminary data.</text>
</comment>
<dbReference type="RefSeq" id="WP_043058454.1">
    <property type="nucleotide sequence ID" value="NZ_LXEY01000021.1"/>
</dbReference>
<accession>A0A1B7LXQ7</accession>
<dbReference type="AlphaFoldDB" id="A0A1B7LXQ7"/>
<sequence>MSSVPIDGRHSGLAITVQRYVADPNETLLHQRLTNLGPATAAILSAANDSQANNIVGELRALRIPVLPLLIATLRWHPRAAPPSFH</sequence>
<dbReference type="Proteomes" id="UP000078292">
    <property type="component" value="Unassembled WGS sequence"/>
</dbReference>
<reference evidence="1 2" key="1">
    <citation type="submission" date="2016-04" db="EMBL/GenBank/DDBJ databases">
        <title>First whole genome shotgun sequence of the bacterium Enteractinococcus sp. strain UASWS1574.</title>
        <authorList>
            <person name="Crovadore J."/>
            <person name="Chablais R."/>
            <person name="Lefort F."/>
        </authorList>
    </citation>
    <scope>NUCLEOTIDE SEQUENCE [LARGE SCALE GENOMIC DNA]</scope>
    <source>
        <strain evidence="1 2">UASWS1574</strain>
    </source>
</reference>
<keyword evidence="2" id="KW-1185">Reference proteome</keyword>
<dbReference type="EMBL" id="LXEY01000021">
    <property type="protein sequence ID" value="OAV59978.1"/>
    <property type="molecule type" value="Genomic_DNA"/>
</dbReference>
<protein>
    <submittedName>
        <fullName evidence="1">Uncharacterized protein</fullName>
    </submittedName>
</protein>